<keyword evidence="2" id="KW-1185">Reference proteome</keyword>
<accession>A0A0W0ZFN7</accession>
<sequence>MYQKLRFFRTGDSVISENNLKRFFDNFPEKEFWRFFVERVRYDYRQELYRKLYAKMNAVPEEQAKKIPVSEIQEMVKDVTIGHVYMLAERLSDQEVLKGLDDLFHVTDRKDEHITSLFNKHQGWLGFEDNEPGYLLNVTNGFCLIVEHLLSEQPLTLDFIKELHKTCTQGVRKMLTQTPGEFRANGASWQMDLKGDSLEGLIETINYLKSVEERMGTAGVDIIIEKDGSYERISSFLNEDTFVLANRIWSCFNNGAVIYYNARENKQFDSSQFLHDVCTEHIRQLGQSLDNAITKEDKLAALFTYLKHTVLHHPFQDGVGRTYSMVLLQYLLMRENFLPVLILNSNAIPGHSVKELVDEYLRAEKEMERILEEPHYISSDEMVMPNVTTEALLAASTTEDVAIFVKALTQFQEIKRSYLEWCSTQESQSSTFLHNNM</sequence>
<name>A0A0W0ZFN7_9GAMM</name>
<reference evidence="1 2" key="1">
    <citation type="submission" date="2015-11" db="EMBL/GenBank/DDBJ databases">
        <title>Genomic analysis of 38 Legionella species identifies large and diverse effector repertoires.</title>
        <authorList>
            <person name="Burstein D."/>
            <person name="Amaro F."/>
            <person name="Zusman T."/>
            <person name="Lifshitz Z."/>
            <person name="Cohen O."/>
            <person name="Gilbert J.A."/>
            <person name="Pupko T."/>
            <person name="Shuman H.A."/>
            <person name="Segal G."/>
        </authorList>
    </citation>
    <scope>NUCLEOTIDE SEQUENCE [LARGE SCALE GENOMIC DNA]</scope>
    <source>
        <strain evidence="1 2">IMVS3376</strain>
    </source>
</reference>
<protein>
    <submittedName>
        <fullName evidence="1">Ankyrin repeat-containing protein</fullName>
    </submittedName>
</protein>
<dbReference type="RefSeq" id="WP_058510127.1">
    <property type="nucleotide sequence ID" value="NZ_LNYY01000019.1"/>
</dbReference>
<dbReference type="Gene3D" id="1.10.3290.10">
    <property type="entry name" value="Fido-like domain"/>
    <property type="match status" value="1"/>
</dbReference>
<comment type="caution">
    <text evidence="1">The sequence shown here is derived from an EMBL/GenBank/DDBJ whole genome shotgun (WGS) entry which is preliminary data.</text>
</comment>
<dbReference type="PATRIC" id="fig|947033.5.peg.1234"/>
<evidence type="ECO:0000313" key="1">
    <source>
        <dbReference type="EMBL" id="KTD67999.1"/>
    </source>
</evidence>
<dbReference type="AlphaFoldDB" id="A0A0W0ZFN7"/>
<dbReference type="STRING" id="947033.Lste_1157"/>
<gene>
    <name evidence="1" type="ORF">Lste_1157</name>
</gene>
<dbReference type="EMBL" id="LNYY01000019">
    <property type="protein sequence ID" value="KTD67999.1"/>
    <property type="molecule type" value="Genomic_DNA"/>
</dbReference>
<evidence type="ECO:0000313" key="2">
    <source>
        <dbReference type="Proteomes" id="UP000054926"/>
    </source>
</evidence>
<dbReference type="OrthoDB" id="5636866at2"/>
<organism evidence="1 2">
    <name type="scientific">Legionella steelei</name>
    <dbReference type="NCBI Taxonomy" id="947033"/>
    <lineage>
        <taxon>Bacteria</taxon>
        <taxon>Pseudomonadati</taxon>
        <taxon>Pseudomonadota</taxon>
        <taxon>Gammaproteobacteria</taxon>
        <taxon>Legionellales</taxon>
        <taxon>Legionellaceae</taxon>
        <taxon>Legionella</taxon>
    </lineage>
</organism>
<dbReference type="InterPro" id="IPR036597">
    <property type="entry name" value="Fido-like_dom_sf"/>
</dbReference>
<dbReference type="Proteomes" id="UP000054926">
    <property type="component" value="Unassembled WGS sequence"/>
</dbReference>
<proteinExistence type="predicted"/>